<dbReference type="SUPFAM" id="SSF52172">
    <property type="entry name" value="CheY-like"/>
    <property type="match status" value="1"/>
</dbReference>
<dbReference type="Proteomes" id="UP001597295">
    <property type="component" value="Unassembled WGS sequence"/>
</dbReference>
<feature type="domain" description="Response regulatory" evidence="3">
    <location>
        <begin position="6"/>
        <end position="120"/>
    </location>
</feature>
<dbReference type="PANTHER" id="PTHR44591">
    <property type="entry name" value="STRESS RESPONSE REGULATOR PROTEIN 1"/>
    <property type="match status" value="1"/>
</dbReference>
<name>A0ABW5DV42_9PROT</name>
<dbReference type="PROSITE" id="PS50110">
    <property type="entry name" value="RESPONSE_REGULATORY"/>
    <property type="match status" value="1"/>
</dbReference>
<sequence>MSSVPLISIVDDDPSMRVAVASLVRSLGYRTSEHPTAEDFLASGEWQQAGCIVSDIQMPGMSGIDLTRRLAELGSTIPVILVTARTETVLVNDAIEQNPIALLKKPFESEAFIEWIERALASKP</sequence>
<reference evidence="5" key="1">
    <citation type="journal article" date="2019" name="Int. J. Syst. Evol. Microbiol.">
        <title>The Global Catalogue of Microorganisms (GCM) 10K type strain sequencing project: providing services to taxonomists for standard genome sequencing and annotation.</title>
        <authorList>
            <consortium name="The Broad Institute Genomics Platform"/>
            <consortium name="The Broad Institute Genome Sequencing Center for Infectious Disease"/>
            <person name="Wu L."/>
            <person name="Ma J."/>
        </authorList>
    </citation>
    <scope>NUCLEOTIDE SEQUENCE [LARGE SCALE GENOMIC DNA]</scope>
    <source>
        <strain evidence="5">CGMCC 1.19062</strain>
    </source>
</reference>
<evidence type="ECO:0000256" key="1">
    <source>
        <dbReference type="ARBA" id="ARBA00022553"/>
    </source>
</evidence>
<dbReference type="InterPro" id="IPR050595">
    <property type="entry name" value="Bact_response_regulator"/>
</dbReference>
<evidence type="ECO:0000259" key="3">
    <source>
        <dbReference type="PROSITE" id="PS50110"/>
    </source>
</evidence>
<accession>A0ABW5DV42</accession>
<dbReference type="InterPro" id="IPR001789">
    <property type="entry name" value="Sig_transdc_resp-reg_receiver"/>
</dbReference>
<evidence type="ECO:0000313" key="4">
    <source>
        <dbReference type="EMBL" id="MFD2265003.1"/>
    </source>
</evidence>
<dbReference type="RefSeq" id="WP_379878170.1">
    <property type="nucleotide sequence ID" value="NZ_JBHUIP010000014.1"/>
</dbReference>
<keyword evidence="1 2" id="KW-0597">Phosphoprotein</keyword>
<dbReference type="PANTHER" id="PTHR44591:SF25">
    <property type="entry name" value="CHEMOTAXIS TWO-COMPONENT RESPONSE REGULATOR"/>
    <property type="match status" value="1"/>
</dbReference>
<dbReference type="Gene3D" id="3.40.50.2300">
    <property type="match status" value="1"/>
</dbReference>
<organism evidence="4 5">
    <name type="scientific">Lacibacterium aquatile</name>
    <dbReference type="NCBI Taxonomy" id="1168082"/>
    <lineage>
        <taxon>Bacteria</taxon>
        <taxon>Pseudomonadati</taxon>
        <taxon>Pseudomonadota</taxon>
        <taxon>Alphaproteobacteria</taxon>
        <taxon>Rhodospirillales</taxon>
        <taxon>Rhodospirillaceae</taxon>
    </lineage>
</organism>
<dbReference type="Pfam" id="PF00072">
    <property type="entry name" value="Response_reg"/>
    <property type="match status" value="1"/>
</dbReference>
<evidence type="ECO:0000313" key="5">
    <source>
        <dbReference type="Proteomes" id="UP001597295"/>
    </source>
</evidence>
<dbReference type="EMBL" id="JBHUIP010000014">
    <property type="protein sequence ID" value="MFD2265003.1"/>
    <property type="molecule type" value="Genomic_DNA"/>
</dbReference>
<feature type="modified residue" description="4-aspartylphosphate" evidence="2">
    <location>
        <position position="55"/>
    </location>
</feature>
<dbReference type="InterPro" id="IPR011006">
    <property type="entry name" value="CheY-like_superfamily"/>
</dbReference>
<evidence type="ECO:0000256" key="2">
    <source>
        <dbReference type="PROSITE-ProRule" id="PRU00169"/>
    </source>
</evidence>
<comment type="caution">
    <text evidence="4">The sequence shown here is derived from an EMBL/GenBank/DDBJ whole genome shotgun (WGS) entry which is preliminary data.</text>
</comment>
<protein>
    <submittedName>
        <fullName evidence="4">Response regulator transcription factor</fullName>
    </submittedName>
</protein>
<proteinExistence type="predicted"/>
<gene>
    <name evidence="4" type="ORF">ACFSM5_19015</name>
</gene>
<dbReference type="SMART" id="SM00448">
    <property type="entry name" value="REC"/>
    <property type="match status" value="1"/>
</dbReference>
<keyword evidence="5" id="KW-1185">Reference proteome</keyword>